<dbReference type="EMBL" id="JAERRJ010000012">
    <property type="protein sequence ID" value="MBL1078570.1"/>
    <property type="molecule type" value="Genomic_DNA"/>
</dbReference>
<evidence type="ECO:0000313" key="3">
    <source>
        <dbReference type="EMBL" id="MBL1078570.1"/>
    </source>
</evidence>
<keyword evidence="4" id="KW-1185">Reference proteome</keyword>
<proteinExistence type="predicted"/>
<evidence type="ECO:0000313" key="4">
    <source>
        <dbReference type="Proteomes" id="UP000602198"/>
    </source>
</evidence>
<dbReference type="InterPro" id="IPR058333">
    <property type="entry name" value="DUF8020"/>
</dbReference>
<evidence type="ECO:0000256" key="1">
    <source>
        <dbReference type="SAM" id="MobiDB-lite"/>
    </source>
</evidence>
<reference evidence="3 4" key="1">
    <citation type="submission" date="2021-01" db="EMBL/GenBank/DDBJ databases">
        <title>WGS of actinomycetes isolated from Thailand.</title>
        <authorList>
            <person name="Thawai C."/>
        </authorList>
    </citation>
    <scope>NUCLEOTIDE SEQUENCE [LARGE SCALE GENOMIC DNA]</scope>
    <source>
        <strain evidence="3 4">LPG 2</strain>
    </source>
</reference>
<accession>A0ABS1MET1</accession>
<protein>
    <recommendedName>
        <fullName evidence="2">DUF8020 domain-containing protein</fullName>
    </recommendedName>
</protein>
<name>A0ABS1MET1_9NOCA</name>
<evidence type="ECO:0000259" key="2">
    <source>
        <dbReference type="Pfam" id="PF26059"/>
    </source>
</evidence>
<feature type="compositionally biased region" description="Low complexity" evidence="1">
    <location>
        <begin position="199"/>
        <end position="212"/>
    </location>
</feature>
<sequence>MTLATAPASAEPAPQPDLVYSTKLVDKAVVTTLKGGTFDLSEAPAADAADIVHVKDALGNVLLTLPLKFTIGTVAVPVQPTLDKDATVLTLTPQRPDNLPTEPLRVQPVASKSENQQALTYFSTQFGLATTIGTFIGTAIGATVGCLATLVAGCIAGFTAGAAIGGILGSIAVGGPTLIVAGIDLLTTMNAADGTSKWAEQPTQATQTTPAQPTAPQPAN</sequence>
<organism evidence="3 4">
    <name type="scientific">Nocardia acididurans</name>
    <dbReference type="NCBI Taxonomy" id="2802282"/>
    <lineage>
        <taxon>Bacteria</taxon>
        <taxon>Bacillati</taxon>
        <taxon>Actinomycetota</taxon>
        <taxon>Actinomycetes</taxon>
        <taxon>Mycobacteriales</taxon>
        <taxon>Nocardiaceae</taxon>
        <taxon>Nocardia</taxon>
    </lineage>
</organism>
<comment type="caution">
    <text evidence="3">The sequence shown here is derived from an EMBL/GenBank/DDBJ whole genome shotgun (WGS) entry which is preliminary data.</text>
</comment>
<dbReference type="Proteomes" id="UP000602198">
    <property type="component" value="Unassembled WGS sequence"/>
</dbReference>
<gene>
    <name evidence="3" type="ORF">JK358_29605</name>
</gene>
<feature type="region of interest" description="Disordered" evidence="1">
    <location>
        <begin position="196"/>
        <end position="220"/>
    </location>
</feature>
<feature type="domain" description="DUF8020" evidence="2">
    <location>
        <begin position="20"/>
        <end position="94"/>
    </location>
</feature>
<dbReference type="Pfam" id="PF26059">
    <property type="entry name" value="DUF8020"/>
    <property type="match status" value="1"/>
</dbReference>